<dbReference type="AlphaFoldDB" id="S7Q6K2"/>
<gene>
    <name evidence="2" type="ORF">GLOTRDRAFT_24000</name>
</gene>
<dbReference type="OMA" id="CETAIDG"/>
<dbReference type="EMBL" id="KB469301">
    <property type="protein sequence ID" value="EPQ55686.1"/>
    <property type="molecule type" value="Genomic_DNA"/>
</dbReference>
<sequence length="164" mass="18806">PNGYDRLDVYKQVKIALPQIPILEDKPRLERVRATPASPSHAGRDPGTDHFDTVLVRVEERNEYVSGTGLAGLRVAQVRVIFKLPQYLQSHPQQSRPLAYVEWFTPFRTQDQDLQLYSISRSMRNQRPNAQVIPLDNIFRGCHLIPKFGVSVNKEWSSSNVLEK</sequence>
<dbReference type="HOGENOM" id="CLU_1622903_0_0_1"/>
<dbReference type="STRING" id="670483.S7Q6K2"/>
<dbReference type="OrthoDB" id="3244185at2759"/>
<reference evidence="2 3" key="1">
    <citation type="journal article" date="2012" name="Science">
        <title>The Paleozoic origin of enzymatic lignin decomposition reconstructed from 31 fungal genomes.</title>
        <authorList>
            <person name="Floudas D."/>
            <person name="Binder M."/>
            <person name="Riley R."/>
            <person name="Barry K."/>
            <person name="Blanchette R.A."/>
            <person name="Henrissat B."/>
            <person name="Martinez A.T."/>
            <person name="Otillar R."/>
            <person name="Spatafora J.W."/>
            <person name="Yadav J.S."/>
            <person name="Aerts A."/>
            <person name="Benoit I."/>
            <person name="Boyd A."/>
            <person name="Carlson A."/>
            <person name="Copeland A."/>
            <person name="Coutinho P.M."/>
            <person name="de Vries R.P."/>
            <person name="Ferreira P."/>
            <person name="Findley K."/>
            <person name="Foster B."/>
            <person name="Gaskell J."/>
            <person name="Glotzer D."/>
            <person name="Gorecki P."/>
            <person name="Heitman J."/>
            <person name="Hesse C."/>
            <person name="Hori C."/>
            <person name="Igarashi K."/>
            <person name="Jurgens J.A."/>
            <person name="Kallen N."/>
            <person name="Kersten P."/>
            <person name="Kohler A."/>
            <person name="Kuees U."/>
            <person name="Kumar T.K.A."/>
            <person name="Kuo A."/>
            <person name="LaButti K."/>
            <person name="Larrondo L.F."/>
            <person name="Lindquist E."/>
            <person name="Ling A."/>
            <person name="Lombard V."/>
            <person name="Lucas S."/>
            <person name="Lundell T."/>
            <person name="Martin R."/>
            <person name="McLaughlin D.J."/>
            <person name="Morgenstern I."/>
            <person name="Morin E."/>
            <person name="Murat C."/>
            <person name="Nagy L.G."/>
            <person name="Nolan M."/>
            <person name="Ohm R.A."/>
            <person name="Patyshakuliyeva A."/>
            <person name="Rokas A."/>
            <person name="Ruiz-Duenas F.J."/>
            <person name="Sabat G."/>
            <person name="Salamov A."/>
            <person name="Samejima M."/>
            <person name="Schmutz J."/>
            <person name="Slot J.C."/>
            <person name="St John F."/>
            <person name="Stenlid J."/>
            <person name="Sun H."/>
            <person name="Sun S."/>
            <person name="Syed K."/>
            <person name="Tsang A."/>
            <person name="Wiebenga A."/>
            <person name="Young D."/>
            <person name="Pisabarro A."/>
            <person name="Eastwood D.C."/>
            <person name="Martin F."/>
            <person name="Cullen D."/>
            <person name="Grigoriev I.V."/>
            <person name="Hibbett D.S."/>
        </authorList>
    </citation>
    <scope>NUCLEOTIDE SEQUENCE [LARGE SCALE GENOMIC DNA]</scope>
    <source>
        <strain evidence="2 3">ATCC 11539</strain>
    </source>
</reference>
<proteinExistence type="predicted"/>
<evidence type="ECO:0000313" key="3">
    <source>
        <dbReference type="Proteomes" id="UP000030669"/>
    </source>
</evidence>
<accession>S7Q6K2</accession>
<dbReference type="Proteomes" id="UP000030669">
    <property type="component" value="Unassembled WGS sequence"/>
</dbReference>
<evidence type="ECO:0000256" key="1">
    <source>
        <dbReference type="SAM" id="MobiDB-lite"/>
    </source>
</evidence>
<protein>
    <submittedName>
        <fullName evidence="2">Uncharacterized protein</fullName>
    </submittedName>
</protein>
<evidence type="ECO:0000313" key="2">
    <source>
        <dbReference type="EMBL" id="EPQ55686.1"/>
    </source>
</evidence>
<feature type="region of interest" description="Disordered" evidence="1">
    <location>
        <begin position="28"/>
        <end position="49"/>
    </location>
</feature>
<feature type="non-terminal residue" evidence="2">
    <location>
        <position position="164"/>
    </location>
</feature>
<dbReference type="GeneID" id="19305114"/>
<dbReference type="RefSeq" id="XP_007865493.1">
    <property type="nucleotide sequence ID" value="XM_007867302.1"/>
</dbReference>
<keyword evidence="3" id="KW-1185">Reference proteome</keyword>
<dbReference type="eggNOG" id="ENOG502SHSB">
    <property type="taxonomic scope" value="Eukaryota"/>
</dbReference>
<name>S7Q6K2_GLOTA</name>
<feature type="non-terminal residue" evidence="2">
    <location>
        <position position="1"/>
    </location>
</feature>
<dbReference type="KEGG" id="gtr:GLOTRDRAFT_24000"/>
<organism evidence="2 3">
    <name type="scientific">Gloeophyllum trabeum (strain ATCC 11539 / FP-39264 / Madison 617)</name>
    <name type="common">Brown rot fungus</name>
    <dbReference type="NCBI Taxonomy" id="670483"/>
    <lineage>
        <taxon>Eukaryota</taxon>
        <taxon>Fungi</taxon>
        <taxon>Dikarya</taxon>
        <taxon>Basidiomycota</taxon>
        <taxon>Agaricomycotina</taxon>
        <taxon>Agaricomycetes</taxon>
        <taxon>Gloeophyllales</taxon>
        <taxon>Gloeophyllaceae</taxon>
        <taxon>Gloeophyllum</taxon>
    </lineage>
</organism>